<name>A0A9R1X4E2_LACSA</name>
<comment type="caution">
    <text evidence="2">The sequence shown here is derived from an EMBL/GenBank/DDBJ whole genome shotgun (WGS) entry which is preliminary data.</text>
</comment>
<dbReference type="CDD" id="cd22160">
    <property type="entry name" value="F-box_AtFBL13-like"/>
    <property type="match status" value="1"/>
</dbReference>
<dbReference type="AlphaFoldDB" id="A0A9R1X4E2"/>
<dbReference type="Pfam" id="PF23622">
    <property type="entry name" value="LRR_At1g61320_AtMIF1"/>
    <property type="match status" value="1"/>
</dbReference>
<dbReference type="InterPro" id="IPR032675">
    <property type="entry name" value="LRR_dom_sf"/>
</dbReference>
<evidence type="ECO:0000313" key="3">
    <source>
        <dbReference type="Proteomes" id="UP000235145"/>
    </source>
</evidence>
<reference evidence="2 3" key="1">
    <citation type="journal article" date="2017" name="Nat. Commun.">
        <title>Genome assembly with in vitro proximity ligation data and whole-genome triplication in lettuce.</title>
        <authorList>
            <person name="Reyes-Chin-Wo S."/>
            <person name="Wang Z."/>
            <person name="Yang X."/>
            <person name="Kozik A."/>
            <person name="Arikit S."/>
            <person name="Song C."/>
            <person name="Xia L."/>
            <person name="Froenicke L."/>
            <person name="Lavelle D.O."/>
            <person name="Truco M.J."/>
            <person name="Xia R."/>
            <person name="Zhu S."/>
            <person name="Xu C."/>
            <person name="Xu H."/>
            <person name="Xu X."/>
            <person name="Cox K."/>
            <person name="Korf I."/>
            <person name="Meyers B.C."/>
            <person name="Michelmore R.W."/>
        </authorList>
    </citation>
    <scope>NUCLEOTIDE SEQUENCE [LARGE SCALE GENOMIC DNA]</scope>
    <source>
        <strain evidence="3">cv. Salinas</strain>
        <tissue evidence="2">Seedlings</tissue>
    </source>
</reference>
<feature type="domain" description="F-box" evidence="1">
    <location>
        <begin position="16"/>
        <end position="67"/>
    </location>
</feature>
<dbReference type="SUPFAM" id="SSF81383">
    <property type="entry name" value="F-box domain"/>
    <property type="match status" value="1"/>
</dbReference>
<dbReference type="InterPro" id="IPR053781">
    <property type="entry name" value="F-box_AtFBL13-like"/>
</dbReference>
<dbReference type="Gramene" id="rna-gnl|WGS:NBSK|LSAT_7X12521_mrna">
    <property type="protein sequence ID" value="cds-PLY90157.1"/>
    <property type="gene ID" value="gene-LSAT_7X12521"/>
</dbReference>
<dbReference type="InterPro" id="IPR055357">
    <property type="entry name" value="LRR_At1g61320_AtMIF1"/>
</dbReference>
<keyword evidence="3" id="KW-1185">Reference proteome</keyword>
<accession>A0A9R1X4E2</accession>
<evidence type="ECO:0000313" key="2">
    <source>
        <dbReference type="EMBL" id="KAJ0198099.1"/>
    </source>
</evidence>
<dbReference type="PANTHER" id="PTHR34223:SF51">
    <property type="entry name" value="OS06G0556300 PROTEIN"/>
    <property type="match status" value="1"/>
</dbReference>
<dbReference type="PROSITE" id="PS50181">
    <property type="entry name" value="FBOX"/>
    <property type="match status" value="1"/>
</dbReference>
<dbReference type="InterPro" id="IPR053197">
    <property type="entry name" value="F-box_SCFL_complex_component"/>
</dbReference>
<dbReference type="Gene3D" id="3.80.10.10">
    <property type="entry name" value="Ribonuclease Inhibitor"/>
    <property type="match status" value="1"/>
</dbReference>
<organism evidence="2 3">
    <name type="scientific">Lactuca sativa</name>
    <name type="common">Garden lettuce</name>
    <dbReference type="NCBI Taxonomy" id="4236"/>
    <lineage>
        <taxon>Eukaryota</taxon>
        <taxon>Viridiplantae</taxon>
        <taxon>Streptophyta</taxon>
        <taxon>Embryophyta</taxon>
        <taxon>Tracheophyta</taxon>
        <taxon>Spermatophyta</taxon>
        <taxon>Magnoliopsida</taxon>
        <taxon>eudicotyledons</taxon>
        <taxon>Gunneridae</taxon>
        <taxon>Pentapetalae</taxon>
        <taxon>asterids</taxon>
        <taxon>campanulids</taxon>
        <taxon>Asterales</taxon>
        <taxon>Asteraceae</taxon>
        <taxon>Cichorioideae</taxon>
        <taxon>Cichorieae</taxon>
        <taxon>Lactucinae</taxon>
        <taxon>Lactuca</taxon>
    </lineage>
</organism>
<evidence type="ECO:0000259" key="1">
    <source>
        <dbReference type="PROSITE" id="PS50181"/>
    </source>
</evidence>
<dbReference type="InterPro" id="IPR006566">
    <property type="entry name" value="FBD"/>
</dbReference>
<dbReference type="PANTHER" id="PTHR34223">
    <property type="entry name" value="OS11G0201299 PROTEIN"/>
    <property type="match status" value="1"/>
</dbReference>
<proteinExistence type="predicted"/>
<dbReference type="EMBL" id="NBSK02000007">
    <property type="protein sequence ID" value="KAJ0198099.1"/>
    <property type="molecule type" value="Genomic_DNA"/>
</dbReference>
<dbReference type="InterPro" id="IPR001810">
    <property type="entry name" value="F-box_dom"/>
</dbReference>
<protein>
    <recommendedName>
        <fullName evidence="1">F-box domain-containing protein</fullName>
    </recommendedName>
</protein>
<dbReference type="InterPro" id="IPR036047">
    <property type="entry name" value="F-box-like_dom_sf"/>
</dbReference>
<dbReference type="OrthoDB" id="594804at2759"/>
<sequence>MKKSKLGKASKRLDMVDMISDLPDSILHSILSRLPTTEEVIRSSILSTRWRYLWTSIPSIDIDYSRGLMPFKEFRNNKFEEFECSVLANKSIDLDSFRLCCGNYFSMSKVRRWINAAITRNVKLLDLMFHPTEESKITEVPHCLVNCSSLEVLRLCLLGGLFMLRNYSGFLTIRVLELKTCILIDDDLVKDFLKSSCPLLENLSLVNCMTSTITVFCISCPKLKNLRIDNQKVLDCKELGDDIDMCDNLEIFCPKLVFLELSGHVAYNFLFENLVSLKKAEIHPEFKLQRELPSESMDTIVCALFYEISNVELLSTSLFYDHKCINLEDLPKSLPNLKTLEITTIADAFNMDVLIQILTRSPNLESLHLIIEKDPPCSSSLTEASSLDFWEMECPFDYIFERLKMVKMTCISGVPHEMGFIKFLLGSSPILETMSISPSGNITDGRSTFSIELPRLRRASPKAEIIFVQK</sequence>
<dbReference type="SMART" id="SM00579">
    <property type="entry name" value="FBD"/>
    <property type="match status" value="1"/>
</dbReference>
<dbReference type="SUPFAM" id="SSF52047">
    <property type="entry name" value="RNI-like"/>
    <property type="match status" value="1"/>
</dbReference>
<dbReference type="Pfam" id="PF00646">
    <property type="entry name" value="F-box"/>
    <property type="match status" value="1"/>
</dbReference>
<dbReference type="Proteomes" id="UP000235145">
    <property type="component" value="Unassembled WGS sequence"/>
</dbReference>
<dbReference type="SMART" id="SM00256">
    <property type="entry name" value="FBOX"/>
    <property type="match status" value="1"/>
</dbReference>
<dbReference type="Gene3D" id="1.20.1280.50">
    <property type="match status" value="1"/>
</dbReference>
<gene>
    <name evidence="2" type="ORF">LSAT_V11C700347170</name>
</gene>